<protein>
    <recommendedName>
        <fullName evidence="4">TonB C-terminal domain-containing protein</fullName>
    </recommendedName>
</protein>
<dbReference type="EMBL" id="JABBCQ020000003">
    <property type="protein sequence ID" value="MBI1623775.1"/>
    <property type="molecule type" value="Genomic_DNA"/>
</dbReference>
<gene>
    <name evidence="2" type="ORF">HF327_004505</name>
</gene>
<evidence type="ECO:0000313" key="3">
    <source>
        <dbReference type="Proteomes" id="UP000530032"/>
    </source>
</evidence>
<comment type="caution">
    <text evidence="2">The sequence shown here is derived from an EMBL/GenBank/DDBJ whole genome shotgun (WGS) entry which is preliminary data.</text>
</comment>
<dbReference type="Gene3D" id="3.30.1150.10">
    <property type="match status" value="1"/>
</dbReference>
<proteinExistence type="predicted"/>
<dbReference type="RefSeq" id="WP_198460413.1">
    <property type="nucleotide sequence ID" value="NZ_JABBCQ020000003.1"/>
</dbReference>
<name>A0A843B2Y1_9BURK</name>
<organism evidence="2 3">
    <name type="scientific">Comamonas suwonensis</name>
    <dbReference type="NCBI Taxonomy" id="2606214"/>
    <lineage>
        <taxon>Bacteria</taxon>
        <taxon>Pseudomonadati</taxon>
        <taxon>Pseudomonadota</taxon>
        <taxon>Betaproteobacteria</taxon>
        <taxon>Burkholderiales</taxon>
        <taxon>Comamonadaceae</taxon>
        <taxon>Comamonas</taxon>
    </lineage>
</organism>
<dbReference type="AlphaFoldDB" id="A0A843B2Y1"/>
<evidence type="ECO:0000313" key="2">
    <source>
        <dbReference type="EMBL" id="MBI1623775.1"/>
    </source>
</evidence>
<dbReference type="SUPFAM" id="SSF74653">
    <property type="entry name" value="TolA/TonB C-terminal domain"/>
    <property type="match status" value="1"/>
</dbReference>
<accession>A0A843B2Y1</accession>
<sequence>MPISNVSRSAAICAITLATVVLGACTTVAPDKPGNTESAQATVSQPSWPEWTRTECVPMAKLDQQPQLRRQTSPIIQSSWFPKGLSTTVTFLLEVTPQGTLGRVLWQPANTDPRIVKSIQRSLARWKFTPGIRQGQPVTTCFEQPYELIFPPINEPMANTP</sequence>
<keyword evidence="3" id="KW-1185">Reference proteome</keyword>
<reference evidence="2" key="1">
    <citation type="submission" date="2020-12" db="EMBL/GenBank/DDBJ databases">
        <title>Comamonas sp. nov., isolated from stream water.</title>
        <authorList>
            <person name="Park K.-H."/>
        </authorList>
    </citation>
    <scope>NUCLEOTIDE SEQUENCE</scope>
    <source>
        <strain evidence="2">EJ-4</strain>
    </source>
</reference>
<evidence type="ECO:0000256" key="1">
    <source>
        <dbReference type="SAM" id="SignalP"/>
    </source>
</evidence>
<feature type="signal peptide" evidence="1">
    <location>
        <begin position="1"/>
        <end position="23"/>
    </location>
</feature>
<feature type="chain" id="PRO_5032885640" description="TonB C-terminal domain-containing protein" evidence="1">
    <location>
        <begin position="24"/>
        <end position="161"/>
    </location>
</feature>
<dbReference type="Proteomes" id="UP000530032">
    <property type="component" value="Unassembled WGS sequence"/>
</dbReference>
<keyword evidence="1" id="KW-0732">Signal</keyword>
<evidence type="ECO:0008006" key="4">
    <source>
        <dbReference type="Google" id="ProtNLM"/>
    </source>
</evidence>